<organism evidence="3">
    <name type="scientific">Gibberella zeae</name>
    <name type="common">Wheat head blight fungus</name>
    <name type="synonym">Fusarium graminearum</name>
    <dbReference type="NCBI Taxonomy" id="5518"/>
    <lineage>
        <taxon>Eukaryota</taxon>
        <taxon>Fungi</taxon>
        <taxon>Dikarya</taxon>
        <taxon>Ascomycota</taxon>
        <taxon>Pezizomycotina</taxon>
        <taxon>Sordariomycetes</taxon>
        <taxon>Hypocreomycetidae</taxon>
        <taxon>Hypocreales</taxon>
        <taxon>Nectriaceae</taxon>
        <taxon>Fusarium</taxon>
    </lineage>
</organism>
<name>A0A679NJS2_GIBZA</name>
<accession>A0A679NJS2</accession>
<protein>
    <recommendedName>
        <fullName evidence="4">C2H2-type domain-containing protein</fullName>
    </recommendedName>
</protein>
<dbReference type="AlphaFoldDB" id="A0A679NJS2"/>
<dbReference type="OrthoDB" id="5422613at2759"/>
<dbReference type="EMBL" id="CAAKMV010000130">
    <property type="protein sequence ID" value="VIO58017.1"/>
    <property type="molecule type" value="Genomic_DNA"/>
</dbReference>
<dbReference type="EMBL" id="CAJPIJ010000183">
    <property type="protein sequence ID" value="CAG2005196.1"/>
    <property type="molecule type" value="Genomic_DNA"/>
</dbReference>
<evidence type="ECO:0000256" key="1">
    <source>
        <dbReference type="SAM" id="MobiDB-lite"/>
    </source>
</evidence>
<evidence type="ECO:0000313" key="3">
    <source>
        <dbReference type="EMBL" id="VIO58017.1"/>
    </source>
</evidence>
<proteinExistence type="predicted"/>
<dbReference type="PANTHER" id="PTHR38167">
    <property type="entry name" value="C2H2-TYPE DOMAIN-CONTAINING PROTEIN"/>
    <property type="match status" value="1"/>
</dbReference>
<reference evidence="3" key="1">
    <citation type="submission" date="2019-04" db="EMBL/GenBank/DDBJ databases">
        <authorList>
            <person name="Melise S."/>
            <person name="Noan J."/>
            <person name="Okalmin O."/>
        </authorList>
    </citation>
    <scope>NUCLEOTIDE SEQUENCE</scope>
    <source>
        <strain evidence="3">FN9</strain>
    </source>
</reference>
<evidence type="ECO:0008006" key="4">
    <source>
        <dbReference type="Google" id="ProtNLM"/>
    </source>
</evidence>
<dbReference type="Proteomes" id="UP000746612">
    <property type="component" value="Unassembled WGS sequence"/>
</dbReference>
<dbReference type="PANTHER" id="PTHR38167:SF1">
    <property type="entry name" value="C2H2-TYPE DOMAIN-CONTAINING PROTEIN"/>
    <property type="match status" value="1"/>
</dbReference>
<evidence type="ECO:0000313" key="2">
    <source>
        <dbReference type="EMBL" id="CAG2005196.1"/>
    </source>
</evidence>
<feature type="region of interest" description="Disordered" evidence="1">
    <location>
        <begin position="136"/>
        <end position="199"/>
    </location>
</feature>
<reference evidence="2" key="2">
    <citation type="submission" date="2021-03" db="EMBL/GenBank/DDBJ databases">
        <authorList>
            <person name="Alouane T."/>
            <person name="Langin T."/>
            <person name="Bonhomme L."/>
        </authorList>
    </citation>
    <scope>NUCLEOTIDE SEQUENCE</scope>
    <source>
        <strain evidence="2">MDC_Fg202</strain>
    </source>
</reference>
<gene>
    <name evidence="3" type="ORF">FUG_LOCUS258133</name>
    <name evidence="2" type="ORF">MDCFG202_LOCUS496365</name>
</gene>
<feature type="compositionally biased region" description="Acidic residues" evidence="1">
    <location>
        <begin position="174"/>
        <end position="199"/>
    </location>
</feature>
<sequence>MSISLENEMVHLAPEHKLRAILLSLCDDSSVCKRALNHYGALKAADNPTTGLKRKACNDLFVCVQCDEVYTNEDNTNNVLSLPSCVLGDLEVDDSEDFWADHDENCHGEIDTPEMREEVPDGFRWSCCSKLGGTGGCTKGKHQADPARSQRGGDVPAGSNLRKNHGSHAAPAEKEEEDDDDDDDDNSSGDEDDDEDDDE</sequence>